<evidence type="ECO:0000313" key="3">
    <source>
        <dbReference type="EMBL" id="KAK4541346.1"/>
    </source>
</evidence>
<gene>
    <name evidence="3" type="ORF">LTR36_008104</name>
</gene>
<comment type="caution">
    <text evidence="3">The sequence shown here is derived from an EMBL/GenBank/DDBJ whole genome shotgun (WGS) entry which is preliminary data.</text>
</comment>
<dbReference type="EMBL" id="JAVFHQ010000054">
    <property type="protein sequence ID" value="KAK4541346.1"/>
    <property type="molecule type" value="Genomic_DNA"/>
</dbReference>
<dbReference type="PROSITE" id="PS00972">
    <property type="entry name" value="USP_1"/>
    <property type="match status" value="1"/>
</dbReference>
<sequence>MAPTSSPRDHDADANPDVARKRARLSEEGESPASQGSVEIEAFAPELIGMDPSNAIAIEDDDSSMALYSGSFDVFPDMDPVEQVRLLHSTLHDPDTWVQPMWIIDAAQWLSEHLDATEEEPKDLLLQKYGKEDAFFGGFAKMAWDFLQTDSLFRPEDLLRYPRLKLCIQPFVLNLMKLSARFIVLAPHITKEQLARRDSAQVAPKPREQEIPALQYIQLAHLLLRLPDTAIHYLRFELGLKPKATRELCRSHIPDDDEAARSLVAVLRDICQHVREVKDAWMIMNSILGMVRHSLFQGANAEALLEITNRSILPAVREKHPRALPDHFHAFMVKYCGELLNVQNAELTFEQAFHLYERVVKGDDDALFLEGKTGPETLRQVCNDDVSMIRPLLRAAWVLQAHKAFIFSSIMDIRSCGIKLLSKELGEWHQAYCQSQDGGADHPVIQYAARFLRKNDLTDYIFSANSHASIINHSKEIVSFLAVTFNYTDRETDIIWQACTTSVEADFVKSSFAVLLHVCRHLGFRQLHYAALKYTIAPLGPISSRSAVETLSAIFRFMHETMPIRDMHQNRLEVVMLSLELLNHVESQGPTPATQDLAAMAMTEISRACAFDTEARLQIYQRCVPDIVERTSSATSALKVMAQFLQAGVLGWEAELLVAMLSPRAVVDELRHYVEHVTKSGGIDWDLHCAGLVCRVDVIAYTLSLTTEHDQDMEDVLFRFLLGDGAVANYARNVGWSRLGQLTKEKRPPKAAAYLLDRYLADSVPSLAADHVTVVLVHLLAERLSGSASADPLQAQAEYSRLFEHPLWQTLVHLAAESADPKAAEAAVTAVCATLFLWPQDFVDKAAVVECHVQFVRSFVDRLCAEFADFSKFDAEGEVRRLCQTMSVLRVVLVQSRRTEAAYQLPKLQDPIVLEGNSGDAEAIGFVVQICSPDSQQAMITVQASTSTTVEELAGALPARTGTMHSKIIVGGRALDLSADAPKMLSDAGIHASCVIMVYPAYTPDCDFDKRLAGPGPVEAELLAHHDQLEKFLDGPIRVAESAFSLLSTMKPSASARFGITEAEMSAAELFPPERPYRTVYSLHILNSFLQTCARFAVADEKFLLRGTNLLTEFIMDESHALNPLLMLQVANALLQFLLGKPAATAGKSAASCFADSTSEKPSGAAPVQYFDDPAAFVGRVMHIISQTLALDVQPPTSPPTLPLRTSLVLSLYRNILQACRIDDRVWLALTEDDSSDALHAQMLLDDDIALSGCLAECIKNFCIDQPPPAERVQRYWRIVMVAIVPALERPFASAAYFNLATELLNCNKVVQNDETKARTLFHELLEKVREYAHMESPGLPMTDNAILGLLQLLKGTTMVLKSFKKPLGLGSVSQDLFERLLFPPADMPSQPLLSEESRGAVFDIVKAACESTQDYQSLAYAACHAIDFLPDNPLNKFPGPEGWIRPPERCAGLTNLGMTCYMNSLLQILFANLAFRKFIFDTPIVDADKQIFLRQVQELFTRMQDGAMYSADTTALASVLGVQIQNQEDVHGFYADFLSRLEESMPDGQRRGAFSKFYNGKFISQIKGSCGHVSTKSEPFNDVAITVKNKASLSDSLSEFVQGEPMQGANRYRCLTCDTQDGLLVDAMKRTCLDEVPDNLTFCLKRFTFESMMGMEGKVNDRFEFPQQVDMALYERGYIEQQDKAVEPDIFELVGVIVHQGSLEFGHYWSYTRLAGSSSWVRLEDTNVHVCESVKDVQHFCYGGLVFNNGQEKTDNGYVLFYQRRSHLQEQARLVMPVCSSLSIPQMLPPRVPAPAEFAQKVYMDGLWRHKVANLFSTQFSTFVEWLISTYPAMEDDASDDDAMIDSPRTNDAAGPAAIAAKYLLRVVLTDQPSPKKLQACTQSITSAFETHGTAFARRILQAMLDEQAFFTAIWRHGTSEYRAAASTLLERCLTRLRASGDGDYMELFRQVVTIHATLLKEIDSIYSHWPEYFGVAAALAKFGPAETAIVLDGDYLHIIFSVLYLVWMGDDNRRNHQYLWNLCDSGKIKQDGMFFFLHSVLSEHVDLSGGTDLSHQGDPHEIVDGLVQLSRHEWNWLTIEVFEDKAKIWLLAHLGCQTCTAGTGYETFAPGQLVALLTKAHRPPGLVEIIERALIVRFEAEQYFLQEMLYVALHFCSSRGDQQSREVLRHLSRNLPLWPKCEPEILRFCTAAVRLAPSSLIETVPTWAPKFFERGSLRVRQDTKTWLQEHVFVDVQPDAPSTASRLRAARGLAAHCLPGLKKAYAEEHAKAHYEDVFEAMVIECSWLSALQDDIQNMLDDSEKKQVLRRNPELMVEYDESRMTLQSLKQTLAELSEWESDVTSLPGMGLTDARRSVEIIDDSDLDADEDAEDFVSTEYDDDDGP</sequence>
<evidence type="ECO:0000313" key="4">
    <source>
        <dbReference type="Proteomes" id="UP001324427"/>
    </source>
</evidence>
<dbReference type="GO" id="GO:0005634">
    <property type="term" value="C:nucleus"/>
    <property type="evidence" value="ECO:0007669"/>
    <property type="project" value="TreeGrafter"/>
</dbReference>
<dbReference type="Proteomes" id="UP001324427">
    <property type="component" value="Unassembled WGS sequence"/>
</dbReference>
<dbReference type="InterPro" id="IPR018200">
    <property type="entry name" value="USP_CS"/>
</dbReference>
<dbReference type="GO" id="GO:0004843">
    <property type="term" value="F:cysteine-type deubiquitinase activity"/>
    <property type="evidence" value="ECO:0007669"/>
    <property type="project" value="InterPro"/>
</dbReference>
<accession>A0AAV9J9A9</accession>
<protein>
    <recommendedName>
        <fullName evidence="2">USP domain-containing protein</fullName>
    </recommendedName>
</protein>
<reference evidence="3 4" key="1">
    <citation type="submission" date="2021-11" db="EMBL/GenBank/DDBJ databases">
        <title>Black yeast isolated from Biological Soil Crust.</title>
        <authorList>
            <person name="Kurbessoian T."/>
        </authorList>
    </citation>
    <scope>NUCLEOTIDE SEQUENCE [LARGE SCALE GENOMIC DNA]</scope>
    <source>
        <strain evidence="3 4">CCFEE 5522</strain>
    </source>
</reference>
<dbReference type="PANTHER" id="PTHR24006:SF925">
    <property type="entry name" value="UBIQUITINYL HYDROLASE 1"/>
    <property type="match status" value="1"/>
</dbReference>
<dbReference type="SUPFAM" id="SSF54001">
    <property type="entry name" value="Cysteine proteinases"/>
    <property type="match status" value="1"/>
</dbReference>
<dbReference type="Pfam" id="PF00443">
    <property type="entry name" value="UCH"/>
    <property type="match status" value="1"/>
</dbReference>
<dbReference type="GO" id="GO:0016579">
    <property type="term" value="P:protein deubiquitination"/>
    <property type="evidence" value="ECO:0007669"/>
    <property type="project" value="InterPro"/>
</dbReference>
<dbReference type="PROSITE" id="PS00973">
    <property type="entry name" value="USP_2"/>
    <property type="match status" value="1"/>
</dbReference>
<dbReference type="PANTHER" id="PTHR24006">
    <property type="entry name" value="UBIQUITIN CARBOXYL-TERMINAL HYDROLASE"/>
    <property type="match status" value="1"/>
</dbReference>
<dbReference type="Pfam" id="PF12030">
    <property type="entry name" value="DUF3517"/>
    <property type="match status" value="2"/>
</dbReference>
<keyword evidence="4" id="KW-1185">Reference proteome</keyword>
<feature type="region of interest" description="Disordered" evidence="1">
    <location>
        <begin position="1"/>
        <end position="38"/>
    </location>
</feature>
<dbReference type="InterPro" id="IPR038765">
    <property type="entry name" value="Papain-like_cys_pep_sf"/>
</dbReference>
<feature type="compositionally biased region" description="Basic and acidic residues" evidence="1">
    <location>
        <begin position="7"/>
        <end position="27"/>
    </location>
</feature>
<dbReference type="InterPro" id="IPR028889">
    <property type="entry name" value="USP"/>
</dbReference>
<feature type="region of interest" description="Disordered" evidence="1">
    <location>
        <begin position="2362"/>
        <end position="2386"/>
    </location>
</feature>
<dbReference type="PROSITE" id="PS50235">
    <property type="entry name" value="USP_3"/>
    <property type="match status" value="1"/>
</dbReference>
<name>A0AAV9J9A9_9PEZI</name>
<evidence type="ECO:0000256" key="1">
    <source>
        <dbReference type="SAM" id="MobiDB-lite"/>
    </source>
</evidence>
<organism evidence="3 4">
    <name type="scientific">Oleoguttula mirabilis</name>
    <dbReference type="NCBI Taxonomy" id="1507867"/>
    <lineage>
        <taxon>Eukaryota</taxon>
        <taxon>Fungi</taxon>
        <taxon>Dikarya</taxon>
        <taxon>Ascomycota</taxon>
        <taxon>Pezizomycotina</taxon>
        <taxon>Dothideomycetes</taxon>
        <taxon>Dothideomycetidae</taxon>
        <taxon>Mycosphaerellales</taxon>
        <taxon>Teratosphaeriaceae</taxon>
        <taxon>Oleoguttula</taxon>
    </lineage>
</organism>
<feature type="domain" description="USP" evidence="2">
    <location>
        <begin position="1452"/>
        <end position="1766"/>
    </location>
</feature>
<evidence type="ECO:0000259" key="2">
    <source>
        <dbReference type="PROSITE" id="PS50235"/>
    </source>
</evidence>
<dbReference type="InterPro" id="IPR001394">
    <property type="entry name" value="Peptidase_C19_UCH"/>
</dbReference>
<dbReference type="InterPro" id="IPR021905">
    <property type="entry name" value="DUF3517"/>
</dbReference>
<proteinExistence type="predicted"/>
<dbReference type="GO" id="GO:0005829">
    <property type="term" value="C:cytosol"/>
    <property type="evidence" value="ECO:0007669"/>
    <property type="project" value="TreeGrafter"/>
</dbReference>
<dbReference type="Gene3D" id="3.90.70.10">
    <property type="entry name" value="Cysteine proteinases"/>
    <property type="match status" value="1"/>
</dbReference>
<dbReference type="InterPro" id="IPR050164">
    <property type="entry name" value="Peptidase_C19"/>
</dbReference>